<dbReference type="OrthoDB" id="1287238at2"/>
<protein>
    <submittedName>
        <fullName evidence="1">Uncharacterized protein</fullName>
    </submittedName>
</protein>
<accession>A0A501W6N6</accession>
<comment type="caution">
    <text evidence="1">The sequence shown here is derived from an EMBL/GenBank/DDBJ whole genome shotgun (WGS) entry which is preliminary data.</text>
</comment>
<evidence type="ECO:0000313" key="1">
    <source>
        <dbReference type="EMBL" id="TPE43960.1"/>
    </source>
</evidence>
<evidence type="ECO:0000313" key="2">
    <source>
        <dbReference type="Proteomes" id="UP000316727"/>
    </source>
</evidence>
<dbReference type="EMBL" id="VFRQ01000005">
    <property type="protein sequence ID" value="TPE43960.1"/>
    <property type="molecule type" value="Genomic_DNA"/>
</dbReference>
<reference evidence="1 2" key="1">
    <citation type="submission" date="2019-06" db="EMBL/GenBank/DDBJ databases">
        <title>A novel bacterium of genus Pontibacter, isolated from marine sediment.</title>
        <authorList>
            <person name="Huang H."/>
            <person name="Mo K."/>
            <person name="Hu Y."/>
        </authorList>
    </citation>
    <scope>NUCLEOTIDE SEQUENCE [LARGE SCALE GENOMIC DNA]</scope>
    <source>
        <strain evidence="1 2">HB172049</strain>
    </source>
</reference>
<gene>
    <name evidence="1" type="ORF">FJM65_11080</name>
</gene>
<dbReference type="RefSeq" id="WP_140621583.1">
    <property type="nucleotide sequence ID" value="NZ_VFRQ01000005.1"/>
</dbReference>
<organism evidence="1 2">
    <name type="scientific">Pontibacter mangrovi</name>
    <dbReference type="NCBI Taxonomy" id="2589816"/>
    <lineage>
        <taxon>Bacteria</taxon>
        <taxon>Pseudomonadati</taxon>
        <taxon>Bacteroidota</taxon>
        <taxon>Cytophagia</taxon>
        <taxon>Cytophagales</taxon>
        <taxon>Hymenobacteraceae</taxon>
        <taxon>Pontibacter</taxon>
    </lineage>
</organism>
<dbReference type="Proteomes" id="UP000316727">
    <property type="component" value="Unassembled WGS sequence"/>
</dbReference>
<proteinExistence type="predicted"/>
<sequence length="611" mass="69201">MQNLIEMEVEGKPVVLNPGTSLSFEWNNPLFAQEVIPGSFSLPFTIPAAPNGQVFGFPEIVANTKDSRREWPCTVYCEGEQINGILKLRKVTEQTYTANVQIGFSAFGELIKNKSIRDFGYGGERVMGEDLTQVLNHMQDTAKRPADFDYVFAPVHNPSLYGDKNTQYRGYVNYYNMQDYQAVAPGGSTLEWYDSEGNPVYHYFAYNLGFSVMGSSGSTANAISPFPKLKYVLEQVVAELGVQFQEDFFDEELSQLYILSNTVLDRLTTAGGLEGFTVNNSYRYSFHMKDQLPNLTFSQLLQALKDTFGLSVQVGLDKTVSIRKLRDLLEQNDYQDLTPYVSPGVEMPIEERQGLTLRYKLDDDVSSERVQDLPEGHRLLDPVETPADLQALNYTGPTPEHNDVRYVRSEKAYYRYSLMEEPIGWGFLTEDYMPLLVNGGGDDLEQGIALTLDSNQVLVYDTNNPASNETMKMPSFGVEGYSAPFGVFNVPQSLRLAFYRGYQPIKEQKENRLYPLLSGDNYNARGEQIGQYSLKLDGEHGTYATFLQSWMELQANPKPVIRQLYLNMPALKKIDFNRKVNIDGNRFLIKKLKFSLPLRKAVTAELIQVKK</sequence>
<name>A0A501W6N6_9BACT</name>
<dbReference type="AlphaFoldDB" id="A0A501W6N6"/>
<keyword evidence="2" id="KW-1185">Reference proteome</keyword>